<organism evidence="2 3">
    <name type="scientific">Candida albicans (strain SC5314 / ATCC MYA-2876)</name>
    <name type="common">Yeast</name>
    <dbReference type="NCBI Taxonomy" id="237561"/>
    <lineage>
        <taxon>Eukaryota</taxon>
        <taxon>Fungi</taxon>
        <taxon>Dikarya</taxon>
        <taxon>Ascomycota</taxon>
        <taxon>Saccharomycotina</taxon>
        <taxon>Pichiomycetes</taxon>
        <taxon>Debaryomycetaceae</taxon>
        <taxon>Candida/Lodderomyces clade</taxon>
        <taxon>Candida</taxon>
    </lineage>
</organism>
<accession>A0A1D8PRF6</accession>
<evidence type="ECO:0000313" key="2">
    <source>
        <dbReference type="EMBL" id="AOW30716.1"/>
    </source>
</evidence>
<dbReference type="InParanoid" id="A0A1D8PRF6"/>
<dbReference type="KEGG" id="cal:CAALFM_C703760WA"/>
<dbReference type="AlphaFoldDB" id="A0A1D8PRF6"/>
<evidence type="ECO:0000313" key="3">
    <source>
        <dbReference type="Proteomes" id="UP000000559"/>
    </source>
</evidence>
<evidence type="ECO:0000313" key="1">
    <source>
        <dbReference type="CGD" id="CAL0000177515"/>
    </source>
</evidence>
<dbReference type="OMA" id="FFEIKDP"/>
<protein>
    <submittedName>
        <fullName evidence="2">Uncharacterized protein</fullName>
    </submittedName>
</protein>
<dbReference type="Proteomes" id="UP000000559">
    <property type="component" value="Chromosome 7"/>
</dbReference>
<sequence length="245" mass="26687">MKRNNSESQLLYYYNNTTPTATANPTANPTVTTLSLSTSSPTTNTIVKKFKTREFINKPPSNYISLNNASIIPINILQLLNSINPMNDDSTSSSSSSSSSCYFKFIFFLGAQGKEFIPTIQYQFPFNISVTFITSNNDSSGGGSSGGGSSGGGGGGGCGCTNDQCKQLMKFFEIKDPMGAGLYPLDYLIIIHQNKVHCKIPIKFNNNSTYTKHFKVVGGMSGHLKFGIDLNELPSLIEEYINYQP</sequence>
<dbReference type="GeneID" id="3647865"/>
<reference evidence="2 3" key="3">
    <citation type="journal article" date="2013" name="Genome Biol.">
        <title>Assembly of a phased diploid Candida albicans genome facilitates allele-specific measurements and provides a simple model for repeat and indel structure.</title>
        <authorList>
            <person name="Muzzey D."/>
            <person name="Schwartz K."/>
            <person name="Weissman J.S."/>
            <person name="Sherlock G."/>
        </authorList>
    </citation>
    <scope>NUCLEOTIDE SEQUENCE [LARGE SCALE GENOMIC DNA]</scope>
    <source>
        <strain evidence="3">SC5314 / ATCC MYA-2876</strain>
    </source>
</reference>
<reference evidence="2 3" key="2">
    <citation type="journal article" date="2007" name="Genome Biol.">
        <title>Assembly of the Candida albicans genome into sixteen supercontigs aligned on the eight chromosomes.</title>
        <authorList>
            <person name="van het Hoog M."/>
            <person name="Rast T.J."/>
            <person name="Martchenko M."/>
            <person name="Grindle S."/>
            <person name="Dignard D."/>
            <person name="Hogues H."/>
            <person name="Cuomo C."/>
            <person name="Berriman M."/>
            <person name="Scherer S."/>
            <person name="Magee B.B."/>
            <person name="Whiteway M."/>
            <person name="Chibana H."/>
            <person name="Nantel A."/>
            <person name="Magee P.T."/>
        </authorList>
    </citation>
    <scope>GENOME REANNOTATION</scope>
    <source>
        <strain evidence="3">SC5314 / ATCC MYA-2876</strain>
    </source>
</reference>
<keyword evidence="3" id="KW-1185">Reference proteome</keyword>
<dbReference type="OrthoDB" id="3997115at2759"/>
<name>A0A1D8PRF6_CANAL</name>
<dbReference type="RefSeq" id="XP_710530.1">
    <property type="nucleotide sequence ID" value="XM_705438.1"/>
</dbReference>
<gene>
    <name evidence="2" type="ordered locus">CAALFM_C703760WA</name>
    <name evidence="1" type="ordered locus">orf19.5502</name>
</gene>
<dbReference type="CGD" id="CAL0000177515">
    <property type="gene designation" value="orf19.5502"/>
</dbReference>
<dbReference type="EMBL" id="CP017629">
    <property type="protein sequence ID" value="AOW30716.1"/>
    <property type="molecule type" value="Genomic_DNA"/>
</dbReference>
<reference evidence="2 3" key="1">
    <citation type="journal article" date="2004" name="Proc. Natl. Acad. Sci. U.S.A.">
        <title>The diploid genome sequence of Candida albicans.</title>
        <authorList>
            <person name="Jones T."/>
            <person name="Federspiel N.A."/>
            <person name="Chibana H."/>
            <person name="Dungan J."/>
            <person name="Kalman S."/>
            <person name="Magee B.B."/>
            <person name="Newport G."/>
            <person name="Thorstenson Y.R."/>
            <person name="Agabian N."/>
            <person name="Magee P.T."/>
            <person name="Davis R.W."/>
            <person name="Scherer S."/>
        </authorList>
    </citation>
    <scope>NUCLEOTIDE SEQUENCE [LARGE SCALE GENOMIC DNA]</scope>
    <source>
        <strain evidence="3">SC5314 / ATCC MYA-2876</strain>
    </source>
</reference>
<dbReference type="eggNOG" id="ENOG502RQ8E">
    <property type="taxonomic scope" value="Eukaryota"/>
</dbReference>
<dbReference type="VEuPathDB" id="FungiDB:C7_03760W_A"/>
<proteinExistence type="predicted"/>